<dbReference type="Gene3D" id="1.10.10.60">
    <property type="entry name" value="Homeodomain-like"/>
    <property type="match status" value="1"/>
</dbReference>
<reference evidence="7 8" key="1">
    <citation type="submission" date="2017-08" db="EMBL/GenBank/DDBJ databases">
        <title>Virgibacillus indicus sp. nov. and Virgibacillus profoundi sp. nov, two moderately halophilic bacteria isolated from marine sediment by using the Microfluidic Streak Plate.</title>
        <authorList>
            <person name="Xu B."/>
            <person name="Hu B."/>
            <person name="Wang J."/>
            <person name="Zhu Y."/>
            <person name="Huang L."/>
            <person name="Du W."/>
            <person name="Huang Y."/>
        </authorList>
    </citation>
    <scope>NUCLEOTIDE SEQUENCE [LARGE SCALE GENOMIC DNA]</scope>
    <source>
        <strain evidence="7 8">IO3-P2-C2</strain>
    </source>
</reference>
<dbReference type="InterPro" id="IPR027417">
    <property type="entry name" value="P-loop_NTPase"/>
</dbReference>
<dbReference type="Pfam" id="PF25601">
    <property type="entry name" value="AAA_lid_14"/>
    <property type="match status" value="1"/>
</dbReference>
<dbReference type="PRINTS" id="PR01590">
    <property type="entry name" value="HTHFIS"/>
</dbReference>
<evidence type="ECO:0000256" key="5">
    <source>
        <dbReference type="ARBA" id="ARBA00023163"/>
    </source>
</evidence>
<dbReference type="Proteomes" id="UP000216498">
    <property type="component" value="Unassembled WGS sequence"/>
</dbReference>
<dbReference type="PROSITE" id="PS50045">
    <property type="entry name" value="SIGMA54_INTERACT_4"/>
    <property type="match status" value="1"/>
</dbReference>
<dbReference type="PROSITE" id="PS00688">
    <property type="entry name" value="SIGMA54_INTERACT_3"/>
    <property type="match status" value="1"/>
</dbReference>
<name>A0A265N860_9BACI</name>
<proteinExistence type="predicted"/>
<evidence type="ECO:0000256" key="2">
    <source>
        <dbReference type="ARBA" id="ARBA00022840"/>
    </source>
</evidence>
<dbReference type="SUPFAM" id="SSF52540">
    <property type="entry name" value="P-loop containing nucleoside triphosphate hydrolases"/>
    <property type="match status" value="1"/>
</dbReference>
<dbReference type="GO" id="GO:0005524">
    <property type="term" value="F:ATP binding"/>
    <property type="evidence" value="ECO:0007669"/>
    <property type="project" value="UniProtKB-KW"/>
</dbReference>
<sequence>MRRSTPTTVIIRPYRKRSTSKIWLTLYYDTGAVDREGLFELADGGILFLDEINSLPMSLQAKLLRVIQDQKIRRVGDVKEFKVEVKLIVASNTNPKELLNKNKIREDLYYRLSVLNVELSPLRKRKSDIPILVDHFIEDFNDVFGKLITGISDGALDKLKNYSWPGNIRELRNVIERVMNKKDTGLIEEDDIRFNSFNENSHLINKNYSYPPLDNSDTNTPFREIIEKTEIKIIKNELENTSGNISKAARNLDMPQQTMSNKIKKYQLEKYILNIKLLNNE</sequence>
<dbReference type="InterPro" id="IPR009057">
    <property type="entry name" value="Homeodomain-like_sf"/>
</dbReference>
<dbReference type="InterPro" id="IPR025943">
    <property type="entry name" value="Sigma_54_int_dom_ATP-bd_2"/>
</dbReference>
<dbReference type="GO" id="GO:0006355">
    <property type="term" value="P:regulation of DNA-templated transcription"/>
    <property type="evidence" value="ECO:0007669"/>
    <property type="project" value="InterPro"/>
</dbReference>
<keyword evidence="1" id="KW-0547">Nucleotide-binding</keyword>
<dbReference type="AlphaFoldDB" id="A0A265N860"/>
<dbReference type="InterPro" id="IPR025944">
    <property type="entry name" value="Sigma_54_int_dom_CS"/>
</dbReference>
<keyword evidence="5" id="KW-0804">Transcription</keyword>
<dbReference type="Pfam" id="PF02954">
    <property type="entry name" value="HTH_8"/>
    <property type="match status" value="1"/>
</dbReference>
<feature type="domain" description="Sigma-54 factor interaction" evidence="6">
    <location>
        <begin position="30"/>
        <end position="180"/>
    </location>
</feature>
<keyword evidence="3" id="KW-0805">Transcription regulation</keyword>
<dbReference type="InterPro" id="IPR058031">
    <property type="entry name" value="AAA_lid_NorR"/>
</dbReference>
<evidence type="ECO:0000313" key="7">
    <source>
        <dbReference type="EMBL" id="OZU87639.1"/>
    </source>
</evidence>
<protein>
    <recommendedName>
        <fullName evidence="6">Sigma-54 factor interaction domain-containing protein</fullName>
    </recommendedName>
</protein>
<dbReference type="CDD" id="cd00009">
    <property type="entry name" value="AAA"/>
    <property type="match status" value="1"/>
</dbReference>
<organism evidence="7 8">
    <name type="scientific">Virgibacillus indicus</name>
    <dbReference type="NCBI Taxonomy" id="2024554"/>
    <lineage>
        <taxon>Bacteria</taxon>
        <taxon>Bacillati</taxon>
        <taxon>Bacillota</taxon>
        <taxon>Bacilli</taxon>
        <taxon>Bacillales</taxon>
        <taxon>Bacillaceae</taxon>
        <taxon>Virgibacillus</taxon>
    </lineage>
</organism>
<accession>A0A265N860</accession>
<dbReference type="OrthoDB" id="9771372at2"/>
<dbReference type="PROSITE" id="PS00676">
    <property type="entry name" value="SIGMA54_INTERACT_2"/>
    <property type="match status" value="1"/>
</dbReference>
<keyword evidence="8" id="KW-1185">Reference proteome</keyword>
<evidence type="ECO:0000259" key="6">
    <source>
        <dbReference type="PROSITE" id="PS50045"/>
    </source>
</evidence>
<dbReference type="Pfam" id="PF00158">
    <property type="entry name" value="Sigma54_activat"/>
    <property type="match status" value="1"/>
</dbReference>
<evidence type="ECO:0000256" key="1">
    <source>
        <dbReference type="ARBA" id="ARBA00022741"/>
    </source>
</evidence>
<comment type="caution">
    <text evidence="7">The sequence shown here is derived from an EMBL/GenBank/DDBJ whole genome shotgun (WGS) entry which is preliminary data.</text>
</comment>
<dbReference type="Gene3D" id="3.40.50.300">
    <property type="entry name" value="P-loop containing nucleotide triphosphate hydrolases"/>
    <property type="match status" value="1"/>
</dbReference>
<gene>
    <name evidence="7" type="ORF">CIL03_16250</name>
</gene>
<dbReference type="GO" id="GO:0043565">
    <property type="term" value="F:sequence-specific DNA binding"/>
    <property type="evidence" value="ECO:0007669"/>
    <property type="project" value="InterPro"/>
</dbReference>
<dbReference type="EMBL" id="NPMS01000009">
    <property type="protein sequence ID" value="OZU87639.1"/>
    <property type="molecule type" value="Genomic_DNA"/>
</dbReference>
<dbReference type="InterPro" id="IPR002197">
    <property type="entry name" value="HTH_Fis"/>
</dbReference>
<dbReference type="PANTHER" id="PTHR32071">
    <property type="entry name" value="TRANSCRIPTIONAL REGULATORY PROTEIN"/>
    <property type="match status" value="1"/>
</dbReference>
<evidence type="ECO:0000313" key="8">
    <source>
        <dbReference type="Proteomes" id="UP000216498"/>
    </source>
</evidence>
<evidence type="ECO:0000256" key="4">
    <source>
        <dbReference type="ARBA" id="ARBA00023125"/>
    </source>
</evidence>
<dbReference type="Gene3D" id="1.10.8.60">
    <property type="match status" value="1"/>
</dbReference>
<dbReference type="SUPFAM" id="SSF46689">
    <property type="entry name" value="Homeodomain-like"/>
    <property type="match status" value="1"/>
</dbReference>
<keyword evidence="4" id="KW-0238">DNA-binding</keyword>
<dbReference type="RefSeq" id="WP_094886941.1">
    <property type="nucleotide sequence ID" value="NZ_NPMS01000009.1"/>
</dbReference>
<evidence type="ECO:0000256" key="3">
    <source>
        <dbReference type="ARBA" id="ARBA00023015"/>
    </source>
</evidence>
<dbReference type="InterPro" id="IPR002078">
    <property type="entry name" value="Sigma_54_int"/>
</dbReference>
<keyword evidence="2" id="KW-0067">ATP-binding</keyword>